<evidence type="ECO:0000256" key="1">
    <source>
        <dbReference type="ARBA" id="ARBA00022679"/>
    </source>
</evidence>
<dbReference type="RefSeq" id="WP_369258248.1">
    <property type="nucleotide sequence ID" value="NZ_CP163440.1"/>
</dbReference>
<dbReference type="CDD" id="cd01448">
    <property type="entry name" value="TST_Repeat_1"/>
    <property type="match status" value="1"/>
</dbReference>
<gene>
    <name evidence="5" type="ORF">AB5J50_14870</name>
</gene>
<dbReference type="PANTHER" id="PTHR11364">
    <property type="entry name" value="THIOSULFATE SULFERTANSFERASE"/>
    <property type="match status" value="1"/>
</dbReference>
<dbReference type="InterPro" id="IPR045078">
    <property type="entry name" value="TST/MPST-like"/>
</dbReference>
<dbReference type="EC" id="2.8.1.-" evidence="5"/>
<name>A0AB39S4N7_9ACTN</name>
<dbReference type="PROSITE" id="PS50206">
    <property type="entry name" value="RHODANESE_3"/>
    <property type="match status" value="2"/>
</dbReference>
<evidence type="ECO:0000259" key="4">
    <source>
        <dbReference type="PROSITE" id="PS50206"/>
    </source>
</evidence>
<dbReference type="InterPro" id="IPR036873">
    <property type="entry name" value="Rhodanese-like_dom_sf"/>
</dbReference>
<evidence type="ECO:0000313" key="5">
    <source>
        <dbReference type="EMBL" id="XDQ61990.1"/>
    </source>
</evidence>
<reference evidence="5" key="1">
    <citation type="submission" date="2024-07" db="EMBL/GenBank/DDBJ databases">
        <authorList>
            <person name="Yu S.T."/>
        </authorList>
    </citation>
    <scope>NUCLEOTIDE SEQUENCE</scope>
    <source>
        <strain evidence="5">R35</strain>
    </source>
</reference>
<keyword evidence="2" id="KW-0677">Repeat</keyword>
<accession>A0AB39S4N7</accession>
<dbReference type="Pfam" id="PF00581">
    <property type="entry name" value="Rhodanese"/>
    <property type="match status" value="2"/>
</dbReference>
<protein>
    <submittedName>
        <fullName evidence="5">Sulfurtransferase</fullName>
        <ecNumber evidence="5">2.8.1.-</ecNumber>
    </submittedName>
</protein>
<feature type="region of interest" description="Disordered" evidence="3">
    <location>
        <begin position="37"/>
        <end position="56"/>
    </location>
</feature>
<evidence type="ECO:0000256" key="3">
    <source>
        <dbReference type="SAM" id="MobiDB-lite"/>
    </source>
</evidence>
<feature type="domain" description="Rhodanese" evidence="4">
    <location>
        <begin position="52"/>
        <end position="145"/>
    </location>
</feature>
<dbReference type="InterPro" id="IPR001763">
    <property type="entry name" value="Rhodanese-like_dom"/>
</dbReference>
<dbReference type="AlphaFoldDB" id="A0AB39S4N7"/>
<feature type="domain" description="Rhodanese" evidence="4">
    <location>
        <begin position="198"/>
        <end position="299"/>
    </location>
</feature>
<proteinExistence type="predicted"/>
<keyword evidence="1 5" id="KW-0808">Transferase</keyword>
<dbReference type="EMBL" id="CP163440">
    <property type="protein sequence ID" value="XDQ61990.1"/>
    <property type="molecule type" value="Genomic_DNA"/>
</dbReference>
<dbReference type="GO" id="GO:0004792">
    <property type="term" value="F:thiosulfate-cyanide sulfurtransferase activity"/>
    <property type="evidence" value="ECO:0007669"/>
    <property type="project" value="TreeGrafter"/>
</dbReference>
<dbReference type="SMART" id="SM00450">
    <property type="entry name" value="RHOD"/>
    <property type="match status" value="2"/>
</dbReference>
<sequence>MNDALLPGPLVDDAWLAARLDDPRLVVLDATALLPSPRHDGDHRSGSGHDRWAERHIPGSRHADLTGDLSDHAAPYHFAVPAPEALAAALRRLGVHDGTEVVAYDSGGGIWAARLWWMLRSISVRAAVLDGGLEAWEAAGRPVATGETEPAPEVPGVPEAPMVNTLTPVPLPHAWATLAEVDAVRRGERPGTLVCALPTPGFDGSAPTRYSRRGHIPGSRSLPGRGLLDDAGRFLPRDELAARVGAVLDESASPVVLYCGGGISAAGAALALTLLGRADITLYDGSLEEWSADPELPLVQQG</sequence>
<dbReference type="Gene3D" id="3.40.250.10">
    <property type="entry name" value="Rhodanese-like domain"/>
    <property type="match status" value="2"/>
</dbReference>
<dbReference type="SUPFAM" id="SSF52821">
    <property type="entry name" value="Rhodanese/Cell cycle control phosphatase"/>
    <property type="match status" value="2"/>
</dbReference>
<dbReference type="PANTHER" id="PTHR11364:SF27">
    <property type="entry name" value="SULFURTRANSFERASE"/>
    <property type="match status" value="1"/>
</dbReference>
<organism evidence="5">
    <name type="scientific">Streptomyces sp. R35</name>
    <dbReference type="NCBI Taxonomy" id="3238630"/>
    <lineage>
        <taxon>Bacteria</taxon>
        <taxon>Bacillati</taxon>
        <taxon>Actinomycetota</taxon>
        <taxon>Actinomycetes</taxon>
        <taxon>Kitasatosporales</taxon>
        <taxon>Streptomycetaceae</taxon>
        <taxon>Streptomyces</taxon>
    </lineage>
</organism>
<evidence type="ECO:0000256" key="2">
    <source>
        <dbReference type="ARBA" id="ARBA00022737"/>
    </source>
</evidence>